<dbReference type="InterPro" id="IPR015817">
    <property type="entry name" value="Vitellinogen_open_b-sht_sub1"/>
</dbReference>
<comment type="caution">
    <text evidence="6">The sequence shown here is derived from an EMBL/GenBank/DDBJ whole genome shotgun (WGS) entry which is preliminary data.</text>
</comment>
<dbReference type="Gene3D" id="2.30.230.10">
    <property type="entry name" value="Lipovitellin, beta-sheet shell regions, chain A"/>
    <property type="match status" value="1"/>
</dbReference>
<proteinExistence type="predicted"/>
<evidence type="ECO:0000313" key="7">
    <source>
        <dbReference type="Proteomes" id="UP000516260"/>
    </source>
</evidence>
<dbReference type="EMBL" id="SWLE01000007">
    <property type="protein sequence ID" value="TNM97952.1"/>
    <property type="molecule type" value="Genomic_DNA"/>
</dbReference>
<reference evidence="6 7" key="1">
    <citation type="submission" date="2019-04" db="EMBL/GenBank/DDBJ databases">
        <title>The sequence and de novo assembly of Takifugu bimaculatus genome using PacBio and Hi-C technologies.</title>
        <authorList>
            <person name="Xu P."/>
            <person name="Liu B."/>
            <person name="Zhou Z."/>
        </authorList>
    </citation>
    <scope>NUCLEOTIDE SEQUENCE [LARGE SCALE GENOMIC DNA]</scope>
    <source>
        <strain evidence="6">TB-2018</strain>
        <tissue evidence="6">Muscle</tissue>
    </source>
</reference>
<dbReference type="PANTHER" id="PTHR37860">
    <property type="entry name" value="AGAP008810-PA"/>
    <property type="match status" value="1"/>
</dbReference>
<evidence type="ECO:0000313" key="6">
    <source>
        <dbReference type="EMBL" id="TNM97952.1"/>
    </source>
</evidence>
<dbReference type="InterPro" id="IPR001747">
    <property type="entry name" value="Vitellogenin_N"/>
</dbReference>
<dbReference type="InterPro" id="IPR015816">
    <property type="entry name" value="Vitellinogen_b-sht_N"/>
</dbReference>
<feature type="compositionally biased region" description="Basic and acidic residues" evidence="4">
    <location>
        <begin position="608"/>
        <end position="625"/>
    </location>
</feature>
<dbReference type="InterPro" id="IPR048484">
    <property type="entry name" value="LOC400499-like"/>
</dbReference>
<evidence type="ECO:0000256" key="1">
    <source>
        <dbReference type="ARBA" id="ARBA00022729"/>
    </source>
</evidence>
<evidence type="ECO:0000256" key="3">
    <source>
        <dbReference type="PROSITE-ProRule" id="PRU00557"/>
    </source>
</evidence>
<gene>
    <name evidence="6" type="ORF">fugu_014198</name>
</gene>
<dbReference type="PANTHER" id="PTHR37860:SF2">
    <property type="entry name" value="VITELLOGENIN DOMAIN-CONTAINING PROTEIN"/>
    <property type="match status" value="1"/>
</dbReference>
<evidence type="ECO:0000256" key="2">
    <source>
        <dbReference type="ARBA" id="ARBA00023180"/>
    </source>
</evidence>
<name>A0A4Z2C130_9TELE</name>
<dbReference type="Pfam" id="PF09172">
    <property type="entry name" value="Vit_open_b-sht"/>
    <property type="match status" value="1"/>
</dbReference>
<dbReference type="PROSITE" id="PS51211">
    <property type="entry name" value="VITELLOGENIN"/>
    <property type="match status" value="1"/>
</dbReference>
<dbReference type="InterPro" id="IPR011030">
    <property type="entry name" value="Lipovitellin_superhlx_dom"/>
</dbReference>
<keyword evidence="7" id="KW-1185">Reference proteome</keyword>
<dbReference type="AlphaFoldDB" id="A0A4Z2C130"/>
<protein>
    <recommendedName>
        <fullName evidence="5">Vitellogenin domain-containing protein</fullName>
    </recommendedName>
</protein>
<dbReference type="Gene3D" id="1.25.10.20">
    <property type="entry name" value="Vitellinogen, superhelical"/>
    <property type="match status" value="1"/>
</dbReference>
<evidence type="ECO:0000256" key="4">
    <source>
        <dbReference type="SAM" id="MobiDB-lite"/>
    </source>
</evidence>
<dbReference type="Gene3D" id="2.20.80.10">
    <property type="entry name" value="Lipovitellin-phosvitin complex, chain A, domain 4"/>
    <property type="match status" value="1"/>
</dbReference>
<dbReference type="Pfam" id="PF01347">
    <property type="entry name" value="Vitellogenin_N"/>
    <property type="match status" value="1"/>
</dbReference>
<feature type="domain" description="Vitellogenin" evidence="5">
    <location>
        <begin position="1"/>
        <end position="562"/>
    </location>
</feature>
<dbReference type="Pfam" id="PF21013">
    <property type="entry name" value="LOC400499"/>
    <property type="match status" value="1"/>
</dbReference>
<feature type="region of interest" description="Disordered" evidence="4">
    <location>
        <begin position="603"/>
        <end position="625"/>
    </location>
</feature>
<dbReference type="Proteomes" id="UP000516260">
    <property type="component" value="Chromosome 15"/>
</dbReference>
<dbReference type="GO" id="GO:0005319">
    <property type="term" value="F:lipid transporter activity"/>
    <property type="evidence" value="ECO:0007669"/>
    <property type="project" value="InterPro"/>
</dbReference>
<accession>A0A4Z2C130</accession>
<comment type="caution">
    <text evidence="3">Lacks conserved residue(s) required for the propagation of feature annotation.</text>
</comment>
<dbReference type="InterPro" id="IPR015819">
    <property type="entry name" value="Lipid_transp_b-sht_shell"/>
</dbReference>
<dbReference type="SMART" id="SM01169">
    <property type="entry name" value="DUF1943"/>
    <property type="match status" value="1"/>
</dbReference>
<dbReference type="Gene3D" id="2.20.50.20">
    <property type="entry name" value="Lipovitellin. Chain A, domain 3"/>
    <property type="match status" value="1"/>
</dbReference>
<organism evidence="6 7">
    <name type="scientific">Takifugu bimaculatus</name>
    <dbReference type="NCBI Taxonomy" id="433685"/>
    <lineage>
        <taxon>Eukaryota</taxon>
        <taxon>Metazoa</taxon>
        <taxon>Chordata</taxon>
        <taxon>Craniata</taxon>
        <taxon>Vertebrata</taxon>
        <taxon>Euteleostomi</taxon>
        <taxon>Actinopterygii</taxon>
        <taxon>Neopterygii</taxon>
        <taxon>Teleostei</taxon>
        <taxon>Neoteleostei</taxon>
        <taxon>Acanthomorphata</taxon>
        <taxon>Eupercaria</taxon>
        <taxon>Tetraodontiformes</taxon>
        <taxon>Tetradontoidea</taxon>
        <taxon>Tetraodontidae</taxon>
        <taxon>Takifugu</taxon>
    </lineage>
</organism>
<dbReference type="SUPFAM" id="SSF48431">
    <property type="entry name" value="Lipovitellin-phosvitin complex, superhelical domain"/>
    <property type="match status" value="1"/>
</dbReference>
<keyword evidence="1" id="KW-0732">Signal</keyword>
<evidence type="ECO:0000259" key="5">
    <source>
        <dbReference type="PROSITE" id="PS51211"/>
    </source>
</evidence>
<dbReference type="SUPFAM" id="SSF56968">
    <property type="entry name" value="Lipovitellin-phosvitin complex, beta-sheet shell regions"/>
    <property type="match status" value="2"/>
</dbReference>
<dbReference type="SMART" id="SM00638">
    <property type="entry name" value="LPD_N"/>
    <property type="match status" value="1"/>
</dbReference>
<keyword evidence="2" id="KW-0325">Glycoprotein</keyword>
<dbReference type="InterPro" id="IPR015255">
    <property type="entry name" value="Vitellinogen_open_b-sht"/>
</dbReference>
<sequence>MMQIRNPQIKRLSHQREHSVQGLKKLRESLERARLKFSLQGGKVTALCLQEGEQVWALNMKRALLSMFQTSRTASKQELVQETDIYGTCTSRYVRQGPVLLKSRDLTECQRARLANFWPHSVLITEDTSVQSELHCLQKHDSTLMQEVNCTEAVSMTTWSKTAGVMRTQTVSSLLLLRAQPATPPSQDPVGGGVRTDLRFEEEGTARQTQDRTSALQDISQTVRTLCSLTSDPKMVSQEFLQLVFQLRDLSLPQLRTLWEEASFKCRNDWQPLLDALPACGSESCVVLLSDLMRNKELEEGQAEAFLTTIALVPRPTPQIIDSINVLLEVPEVQSKALLSGSSLVYQLCQRSRTSCGELPQVQTFINRLEEILKGGTKGENPAKVQTLVYALKSVGNLGLAAPVFVPLLEHFMLSQSSLLELRLAAIYALRRYPCSVDRAVLLQLYRSSLEDPEVRIAAYQQLMRCPAQDVFEAVKMTLKSETSSQVGSYVWSHLTNLLRSEDPMKQTLIESLPDDIVSRDFEAEFLKYSSYADYTVSSGMGLANVETSLVFSPKSFLPRSATANLTVYFHGRAYNLLEVDVHVENAEHLVKNFFGKEERECDTEAAQSKEPRRMRRRTEDAHKEGKEACLNRARSFLDQAKAMLLGRRRTEANRPKCWIGVKVFGNELSVLTCEDLYKEIDQLSLSAAGLAVKLLKGHEVQLNHRAALMTEELVLPSLSGLPVKLGINMTSLFSLRLKGNVNYRDTSHFSLTGYVKPNAHVGLSAWMGVDGALGCAAVDWVSELRSSTSLDGSVQLQEGRDLRVTLNTPEDVMDIISISSRVFQLSGDHREEIRGPKTRGLRWWAGSCAPTPSYPFSAGDFSLPPPGPVSVSLRLLKLDRGLHYYVLEAAYSLLAQRGSWLPREASLHVLLATPQSSIPRDMSLDLNFSPNRLLLRITHPLKTILIQGQLVQDRSVMSGKMELSIDGVHYYILGLVDTQNHPAEQRTRYHFEAKMAPDENPMILSVNVTRSPGRKTSFAATVKNVFSETASLSAVLERRRDGSSKQYSVETELLLPGMLGARMLGLMEQRGSVWNSALRLKYGLGGDARNLLQECYTTQRVRSERDANLTNVMRADHEFYCSNTAPVNHKIHLRHEESHSHIKSTLDVSYGKHWDEINNKRTLFLSQSFKNQSTQNHTSYIARVQPPGAREEFELQDSASALPPQAAKL</sequence>